<reference evidence="1" key="2">
    <citation type="journal article" date="2020" name="Nat. Commun.">
        <title>Large-scale genome sequencing of mycorrhizal fungi provides insights into the early evolution of symbiotic traits.</title>
        <authorList>
            <person name="Miyauchi S."/>
            <person name="Kiss E."/>
            <person name="Kuo A."/>
            <person name="Drula E."/>
            <person name="Kohler A."/>
            <person name="Sanchez-Garcia M."/>
            <person name="Morin E."/>
            <person name="Andreopoulos B."/>
            <person name="Barry K.W."/>
            <person name="Bonito G."/>
            <person name="Buee M."/>
            <person name="Carver A."/>
            <person name="Chen C."/>
            <person name="Cichocki N."/>
            <person name="Clum A."/>
            <person name="Culley D."/>
            <person name="Crous P.W."/>
            <person name="Fauchery L."/>
            <person name="Girlanda M."/>
            <person name="Hayes R.D."/>
            <person name="Keri Z."/>
            <person name="LaButti K."/>
            <person name="Lipzen A."/>
            <person name="Lombard V."/>
            <person name="Magnuson J."/>
            <person name="Maillard F."/>
            <person name="Murat C."/>
            <person name="Nolan M."/>
            <person name="Ohm R.A."/>
            <person name="Pangilinan J."/>
            <person name="Pereira M.F."/>
            <person name="Perotto S."/>
            <person name="Peter M."/>
            <person name="Pfister S."/>
            <person name="Riley R."/>
            <person name="Sitrit Y."/>
            <person name="Stielow J.B."/>
            <person name="Szollosi G."/>
            <person name="Zifcakova L."/>
            <person name="Stursova M."/>
            <person name="Spatafora J.W."/>
            <person name="Tedersoo L."/>
            <person name="Vaario L.M."/>
            <person name="Yamada A."/>
            <person name="Yan M."/>
            <person name="Wang P."/>
            <person name="Xu J."/>
            <person name="Bruns T."/>
            <person name="Baldrian P."/>
            <person name="Vilgalys R."/>
            <person name="Dunand C."/>
            <person name="Henrissat B."/>
            <person name="Grigoriev I.V."/>
            <person name="Hibbett D."/>
            <person name="Nagy L.G."/>
            <person name="Martin F.M."/>
        </authorList>
    </citation>
    <scope>NUCLEOTIDE SEQUENCE</scope>
    <source>
        <strain evidence="1">BED1</strain>
    </source>
</reference>
<accession>A0AAD4G5D6</accession>
<sequence length="60" mass="6945">VSLPYCLKTTSSAFLTLLHEHDALYFSAAEENDSESFCWYRKKECSDMRMISVFCAINIK</sequence>
<gene>
    <name evidence="1" type="ORF">L210DRAFT_939026</name>
</gene>
<protein>
    <submittedName>
        <fullName evidence="1">Uncharacterized protein</fullName>
    </submittedName>
</protein>
<dbReference type="EMBL" id="WHUW01000293">
    <property type="protein sequence ID" value="KAF8415786.1"/>
    <property type="molecule type" value="Genomic_DNA"/>
</dbReference>
<comment type="caution">
    <text evidence="1">The sequence shown here is derived from an EMBL/GenBank/DDBJ whole genome shotgun (WGS) entry which is preliminary data.</text>
</comment>
<organism evidence="1 2">
    <name type="scientific">Boletus edulis BED1</name>
    <dbReference type="NCBI Taxonomy" id="1328754"/>
    <lineage>
        <taxon>Eukaryota</taxon>
        <taxon>Fungi</taxon>
        <taxon>Dikarya</taxon>
        <taxon>Basidiomycota</taxon>
        <taxon>Agaricomycotina</taxon>
        <taxon>Agaricomycetes</taxon>
        <taxon>Agaricomycetidae</taxon>
        <taxon>Boletales</taxon>
        <taxon>Boletineae</taxon>
        <taxon>Boletaceae</taxon>
        <taxon>Boletoideae</taxon>
        <taxon>Boletus</taxon>
    </lineage>
</organism>
<dbReference type="AlphaFoldDB" id="A0AAD4G5D6"/>
<proteinExistence type="predicted"/>
<dbReference type="Proteomes" id="UP001194468">
    <property type="component" value="Unassembled WGS sequence"/>
</dbReference>
<evidence type="ECO:0000313" key="2">
    <source>
        <dbReference type="Proteomes" id="UP001194468"/>
    </source>
</evidence>
<evidence type="ECO:0000313" key="1">
    <source>
        <dbReference type="EMBL" id="KAF8415786.1"/>
    </source>
</evidence>
<reference evidence="1" key="1">
    <citation type="submission" date="2019-10" db="EMBL/GenBank/DDBJ databases">
        <authorList>
            <consortium name="DOE Joint Genome Institute"/>
            <person name="Kuo A."/>
            <person name="Miyauchi S."/>
            <person name="Kiss E."/>
            <person name="Drula E."/>
            <person name="Kohler A."/>
            <person name="Sanchez-Garcia M."/>
            <person name="Andreopoulos B."/>
            <person name="Barry K.W."/>
            <person name="Bonito G."/>
            <person name="Buee M."/>
            <person name="Carver A."/>
            <person name="Chen C."/>
            <person name="Cichocki N."/>
            <person name="Clum A."/>
            <person name="Culley D."/>
            <person name="Crous P.W."/>
            <person name="Fauchery L."/>
            <person name="Girlanda M."/>
            <person name="Hayes R."/>
            <person name="Keri Z."/>
            <person name="LaButti K."/>
            <person name="Lipzen A."/>
            <person name="Lombard V."/>
            <person name="Magnuson J."/>
            <person name="Maillard F."/>
            <person name="Morin E."/>
            <person name="Murat C."/>
            <person name="Nolan M."/>
            <person name="Ohm R."/>
            <person name="Pangilinan J."/>
            <person name="Pereira M."/>
            <person name="Perotto S."/>
            <person name="Peter M."/>
            <person name="Riley R."/>
            <person name="Sitrit Y."/>
            <person name="Stielow B."/>
            <person name="Szollosi G."/>
            <person name="Zifcakova L."/>
            <person name="Stursova M."/>
            <person name="Spatafora J.W."/>
            <person name="Tedersoo L."/>
            <person name="Vaario L.-M."/>
            <person name="Yamada A."/>
            <person name="Yan M."/>
            <person name="Wang P."/>
            <person name="Xu J."/>
            <person name="Bruns T."/>
            <person name="Baldrian P."/>
            <person name="Vilgalys R."/>
            <person name="Henrissat B."/>
            <person name="Grigoriev I.V."/>
            <person name="Hibbett D."/>
            <person name="Nagy L.G."/>
            <person name="Martin F.M."/>
        </authorList>
    </citation>
    <scope>NUCLEOTIDE SEQUENCE</scope>
    <source>
        <strain evidence="1">BED1</strain>
    </source>
</reference>
<name>A0AAD4G5D6_BOLED</name>
<feature type="non-terminal residue" evidence="1">
    <location>
        <position position="1"/>
    </location>
</feature>
<keyword evidence="2" id="KW-1185">Reference proteome</keyword>